<gene>
    <name evidence="1" type="ORF">TRP8649_01216</name>
</gene>
<evidence type="ECO:0000313" key="1">
    <source>
        <dbReference type="EMBL" id="SMX27114.1"/>
    </source>
</evidence>
<accession>A0A238JA86</accession>
<proteinExistence type="predicted"/>
<organism evidence="1 2">
    <name type="scientific">Pelagimonas phthalicica</name>
    <dbReference type="NCBI Taxonomy" id="1037362"/>
    <lineage>
        <taxon>Bacteria</taxon>
        <taxon>Pseudomonadati</taxon>
        <taxon>Pseudomonadota</taxon>
        <taxon>Alphaproteobacteria</taxon>
        <taxon>Rhodobacterales</taxon>
        <taxon>Roseobacteraceae</taxon>
        <taxon>Pelagimonas</taxon>
    </lineage>
</organism>
<keyword evidence="2" id="KW-1185">Reference proteome</keyword>
<dbReference type="Proteomes" id="UP000225972">
    <property type="component" value="Unassembled WGS sequence"/>
</dbReference>
<reference evidence="2" key="1">
    <citation type="submission" date="2017-05" db="EMBL/GenBank/DDBJ databases">
        <authorList>
            <person name="Rodrigo-Torres L."/>
            <person name="Arahal R. D."/>
            <person name="Lucena T."/>
        </authorList>
    </citation>
    <scope>NUCLEOTIDE SEQUENCE [LARGE SCALE GENOMIC DNA]</scope>
    <source>
        <strain evidence="2">CECT 8649</strain>
    </source>
</reference>
<evidence type="ECO:0000313" key="2">
    <source>
        <dbReference type="Proteomes" id="UP000225972"/>
    </source>
</evidence>
<name>A0A238JA86_9RHOB</name>
<dbReference type="AlphaFoldDB" id="A0A238JA86"/>
<sequence>MTAELTYLTFRVPQTDRIEAILGAQAYESLKGHLTTFGASQ</sequence>
<dbReference type="EMBL" id="FXXP01000001">
    <property type="protein sequence ID" value="SMX27114.1"/>
    <property type="molecule type" value="Genomic_DNA"/>
</dbReference>
<protein>
    <submittedName>
        <fullName evidence="1">Uncharacterized protein</fullName>
    </submittedName>
</protein>